<accession>A0A317C842</accession>
<feature type="transmembrane region" description="Helical" evidence="6">
    <location>
        <begin position="154"/>
        <end position="177"/>
    </location>
</feature>
<dbReference type="EMBL" id="QGKM01000097">
    <property type="protein sequence ID" value="PWQ92292.1"/>
    <property type="molecule type" value="Genomic_DNA"/>
</dbReference>
<feature type="transmembrane region" description="Helical" evidence="6">
    <location>
        <begin position="39"/>
        <end position="59"/>
    </location>
</feature>
<evidence type="ECO:0000256" key="2">
    <source>
        <dbReference type="ARBA" id="ARBA00007362"/>
    </source>
</evidence>
<evidence type="ECO:0000256" key="5">
    <source>
        <dbReference type="ARBA" id="ARBA00023136"/>
    </source>
</evidence>
<organism evidence="8 9">
    <name type="scientific">Leucothrix pacifica</name>
    <dbReference type="NCBI Taxonomy" id="1247513"/>
    <lineage>
        <taxon>Bacteria</taxon>
        <taxon>Pseudomonadati</taxon>
        <taxon>Pseudomonadota</taxon>
        <taxon>Gammaproteobacteria</taxon>
        <taxon>Thiotrichales</taxon>
        <taxon>Thiotrichaceae</taxon>
        <taxon>Leucothrix</taxon>
    </lineage>
</organism>
<keyword evidence="3 6" id="KW-0812">Transmembrane</keyword>
<dbReference type="GO" id="GO:0016020">
    <property type="term" value="C:membrane"/>
    <property type="evidence" value="ECO:0007669"/>
    <property type="project" value="UniProtKB-SubCell"/>
</dbReference>
<dbReference type="AlphaFoldDB" id="A0A317C842"/>
<keyword evidence="5 6" id="KW-0472">Membrane</keyword>
<feature type="transmembrane region" description="Helical" evidence="6">
    <location>
        <begin position="71"/>
        <end position="92"/>
    </location>
</feature>
<dbReference type="PANTHER" id="PTHR32322:SF2">
    <property type="entry name" value="EAMA DOMAIN-CONTAINING PROTEIN"/>
    <property type="match status" value="1"/>
</dbReference>
<dbReference type="Proteomes" id="UP000245539">
    <property type="component" value="Unassembled WGS sequence"/>
</dbReference>
<feature type="transmembrane region" description="Helical" evidence="6">
    <location>
        <begin position="216"/>
        <end position="239"/>
    </location>
</feature>
<dbReference type="PANTHER" id="PTHR32322">
    <property type="entry name" value="INNER MEMBRANE TRANSPORTER"/>
    <property type="match status" value="1"/>
</dbReference>
<evidence type="ECO:0000256" key="4">
    <source>
        <dbReference type="ARBA" id="ARBA00022989"/>
    </source>
</evidence>
<name>A0A317C842_9GAMM</name>
<evidence type="ECO:0000256" key="6">
    <source>
        <dbReference type="SAM" id="Phobius"/>
    </source>
</evidence>
<keyword evidence="4 6" id="KW-1133">Transmembrane helix</keyword>
<feature type="transmembrane region" description="Helical" evidence="6">
    <location>
        <begin position="98"/>
        <end position="120"/>
    </location>
</feature>
<reference evidence="8 9" key="1">
    <citation type="submission" date="2018-05" db="EMBL/GenBank/DDBJ databases">
        <title>Leucothrix arctica sp. nov., isolated from Arctic seawater.</title>
        <authorList>
            <person name="Choi A."/>
            <person name="Baek K."/>
        </authorList>
    </citation>
    <scope>NUCLEOTIDE SEQUENCE [LARGE SCALE GENOMIC DNA]</scope>
    <source>
        <strain evidence="8 9">JCM 18388</strain>
    </source>
</reference>
<evidence type="ECO:0000256" key="1">
    <source>
        <dbReference type="ARBA" id="ARBA00004141"/>
    </source>
</evidence>
<feature type="transmembrane region" description="Helical" evidence="6">
    <location>
        <begin position="251"/>
        <end position="267"/>
    </location>
</feature>
<dbReference type="Pfam" id="PF00892">
    <property type="entry name" value="EamA"/>
    <property type="match status" value="2"/>
</dbReference>
<proteinExistence type="inferred from homology"/>
<dbReference type="InterPro" id="IPR050638">
    <property type="entry name" value="AA-Vitamin_Transporters"/>
</dbReference>
<feature type="transmembrane region" description="Helical" evidence="6">
    <location>
        <begin position="12"/>
        <end position="33"/>
    </location>
</feature>
<evidence type="ECO:0000313" key="8">
    <source>
        <dbReference type="EMBL" id="PWQ92292.1"/>
    </source>
</evidence>
<dbReference type="SUPFAM" id="SSF103481">
    <property type="entry name" value="Multidrug resistance efflux transporter EmrE"/>
    <property type="match status" value="2"/>
</dbReference>
<feature type="domain" description="EamA" evidence="7">
    <location>
        <begin position="16"/>
        <end position="144"/>
    </location>
</feature>
<evidence type="ECO:0000256" key="3">
    <source>
        <dbReference type="ARBA" id="ARBA00022692"/>
    </source>
</evidence>
<dbReference type="RefSeq" id="WP_109839786.1">
    <property type="nucleotide sequence ID" value="NZ_QGKM01000097.1"/>
</dbReference>
<feature type="transmembrane region" description="Helical" evidence="6">
    <location>
        <begin position="273"/>
        <end position="290"/>
    </location>
</feature>
<evidence type="ECO:0000259" key="7">
    <source>
        <dbReference type="Pfam" id="PF00892"/>
    </source>
</evidence>
<feature type="domain" description="EamA" evidence="7">
    <location>
        <begin position="156"/>
        <end position="288"/>
    </location>
</feature>
<comment type="caution">
    <text evidence="8">The sequence shown here is derived from an EMBL/GenBank/DDBJ whole genome shotgun (WGS) entry which is preliminary data.</text>
</comment>
<dbReference type="InterPro" id="IPR037185">
    <property type="entry name" value="EmrE-like"/>
</dbReference>
<gene>
    <name evidence="8" type="ORF">DKW60_21840</name>
</gene>
<evidence type="ECO:0000313" key="9">
    <source>
        <dbReference type="Proteomes" id="UP000245539"/>
    </source>
</evidence>
<feature type="transmembrane region" description="Helical" evidence="6">
    <location>
        <begin position="184"/>
        <end position="204"/>
    </location>
</feature>
<sequence>MTQASGSPLANWSMWLGLIFLWGTSFMFVSISLESFSPVGVVAMRVLLGSVVLGIVLWVKRLTLPRDLKSWSMFLLFGLLGNLLPFSFISFGQQSVSSGVAGLLMASMPLFTMVLAHFLVPNERLNTYKLIGFCLGILGVFIIMYPSIQGADNTFFGIVLILMASISYAVNSVIVRVLPQFNPIVAGVGMLFTGSLIIVPIWLYKDMPWQQEYSQSAVLATIWLGVGPTGIATLLYFAVIRNAGPTFLSNINYVIPVVAYFAGALVLHEMIEWQSLAALALILLGIGLARKVPDKKMRPM</sequence>
<dbReference type="InterPro" id="IPR000620">
    <property type="entry name" value="EamA_dom"/>
</dbReference>
<protein>
    <submittedName>
        <fullName evidence="8">EamA/RhaT family transporter</fullName>
    </submittedName>
</protein>
<dbReference type="OrthoDB" id="9810556at2"/>
<comment type="subcellular location">
    <subcellularLocation>
        <location evidence="1">Membrane</location>
        <topology evidence="1">Multi-pass membrane protein</topology>
    </subcellularLocation>
</comment>
<keyword evidence="9" id="KW-1185">Reference proteome</keyword>
<feature type="transmembrane region" description="Helical" evidence="6">
    <location>
        <begin position="127"/>
        <end position="148"/>
    </location>
</feature>
<comment type="similarity">
    <text evidence="2">Belongs to the EamA transporter family.</text>
</comment>